<keyword evidence="2" id="KW-1185">Reference proteome</keyword>
<evidence type="ECO:0000313" key="1">
    <source>
        <dbReference type="EMBL" id="GAA4044192.1"/>
    </source>
</evidence>
<reference evidence="2" key="1">
    <citation type="journal article" date="2019" name="Int. J. Syst. Evol. Microbiol.">
        <title>The Global Catalogue of Microorganisms (GCM) 10K type strain sequencing project: providing services to taxonomists for standard genome sequencing and annotation.</title>
        <authorList>
            <consortium name="The Broad Institute Genomics Platform"/>
            <consortium name="The Broad Institute Genome Sequencing Center for Infectious Disease"/>
            <person name="Wu L."/>
            <person name="Ma J."/>
        </authorList>
    </citation>
    <scope>NUCLEOTIDE SEQUENCE [LARGE SCALE GENOMIC DNA]</scope>
    <source>
        <strain evidence="2">JCM 17225</strain>
    </source>
</reference>
<protein>
    <submittedName>
        <fullName evidence="1">Uncharacterized protein</fullName>
    </submittedName>
</protein>
<comment type="caution">
    <text evidence="1">The sequence shown here is derived from an EMBL/GenBank/DDBJ whole genome shotgun (WGS) entry which is preliminary data.</text>
</comment>
<evidence type="ECO:0000313" key="2">
    <source>
        <dbReference type="Proteomes" id="UP001501469"/>
    </source>
</evidence>
<accession>A0ABP7UIN7</accession>
<dbReference type="EMBL" id="BAABDK010000025">
    <property type="protein sequence ID" value="GAA4044192.1"/>
    <property type="molecule type" value="Genomic_DNA"/>
</dbReference>
<dbReference type="Proteomes" id="UP001501469">
    <property type="component" value="Unassembled WGS sequence"/>
</dbReference>
<proteinExistence type="predicted"/>
<sequence>MEPHRKRAYRYLLYQFLLDIRTTPTLDSSAHLTDQQCRNLVNYSGAVAYLLHNFALASADNFIAFDEAAFWRGMERFSQEYPQLSVLHFKKVFEMALAESR</sequence>
<organism evidence="1 2">
    <name type="scientific">Hymenobacter glaciei</name>
    <dbReference type="NCBI Taxonomy" id="877209"/>
    <lineage>
        <taxon>Bacteria</taxon>
        <taxon>Pseudomonadati</taxon>
        <taxon>Bacteroidota</taxon>
        <taxon>Cytophagia</taxon>
        <taxon>Cytophagales</taxon>
        <taxon>Hymenobacteraceae</taxon>
        <taxon>Hymenobacter</taxon>
    </lineage>
</organism>
<name>A0ABP7UIN7_9BACT</name>
<gene>
    <name evidence="1" type="ORF">GCM10022409_32830</name>
</gene>